<dbReference type="InterPro" id="IPR011642">
    <property type="entry name" value="Gate_dom"/>
</dbReference>
<evidence type="ECO:0000256" key="2">
    <source>
        <dbReference type="ARBA" id="ARBA00022448"/>
    </source>
</evidence>
<feature type="domain" description="FeoB-type G" evidence="17">
    <location>
        <begin position="3"/>
        <end position="165"/>
    </location>
</feature>
<protein>
    <recommendedName>
        <fullName evidence="13 16">Ferrous iron transport protein B</fullName>
    </recommendedName>
</protein>
<reference evidence="18" key="2">
    <citation type="submission" date="2021-01" db="EMBL/GenBank/DDBJ databases">
        <authorList>
            <person name="Hahn C.R."/>
            <person name="Youssef N.H."/>
            <person name="Elshahed M."/>
        </authorList>
    </citation>
    <scope>NUCLEOTIDE SEQUENCE</scope>
    <source>
        <strain evidence="18">Zod_Metabat.24</strain>
    </source>
</reference>
<keyword evidence="15" id="KW-0479">Metal-binding</keyword>
<comment type="subcellular location">
    <subcellularLocation>
        <location evidence="1 16">Cell inner membrane</location>
        <topology evidence="1 16">Multi-pass membrane protein</topology>
    </subcellularLocation>
</comment>
<feature type="transmembrane region" description="Helical" evidence="16">
    <location>
        <begin position="524"/>
        <end position="543"/>
    </location>
</feature>
<evidence type="ECO:0000256" key="12">
    <source>
        <dbReference type="ARBA" id="ARBA00023136"/>
    </source>
</evidence>
<feature type="binding site" evidence="14">
    <location>
        <begin position="116"/>
        <end position="119"/>
    </location>
    <ligand>
        <name>GTP</name>
        <dbReference type="ChEBI" id="CHEBI:37565"/>
        <label>4</label>
    </ligand>
</feature>
<dbReference type="InterPro" id="IPR011640">
    <property type="entry name" value="Fe2_transport_prot_B_C"/>
</dbReference>
<comment type="function">
    <text evidence="16">Probable transporter of a GTP-driven Fe(2+) uptake system.</text>
</comment>
<evidence type="ECO:0000256" key="1">
    <source>
        <dbReference type="ARBA" id="ARBA00004429"/>
    </source>
</evidence>
<evidence type="ECO:0000256" key="14">
    <source>
        <dbReference type="PIRSR" id="PIRSR603373-1"/>
    </source>
</evidence>
<feature type="transmembrane region" description="Helical" evidence="16">
    <location>
        <begin position="286"/>
        <end position="305"/>
    </location>
</feature>
<feature type="transmembrane region" description="Helical" evidence="16">
    <location>
        <begin position="463"/>
        <end position="486"/>
    </location>
</feature>
<evidence type="ECO:0000259" key="17">
    <source>
        <dbReference type="PROSITE" id="PS51711"/>
    </source>
</evidence>
<keyword evidence="10" id="KW-0406">Ion transport</keyword>
<keyword evidence="15" id="KW-0460">Magnesium</keyword>
<feature type="binding site" evidence="15">
    <location>
        <position position="25"/>
    </location>
    <ligand>
        <name>Mg(2+)</name>
        <dbReference type="ChEBI" id="CHEBI:18420"/>
        <label>2</label>
    </ligand>
</feature>
<keyword evidence="2 16" id="KW-0813">Transport</keyword>
<dbReference type="NCBIfam" id="TIGR00231">
    <property type="entry name" value="small_GTP"/>
    <property type="match status" value="1"/>
</dbReference>
<evidence type="ECO:0000256" key="11">
    <source>
        <dbReference type="ARBA" id="ARBA00023134"/>
    </source>
</evidence>
<gene>
    <name evidence="18" type="primary">feoB</name>
    <name evidence="18" type="ORF">JW984_04060</name>
</gene>
<evidence type="ECO:0000256" key="8">
    <source>
        <dbReference type="ARBA" id="ARBA00022989"/>
    </source>
</evidence>
<dbReference type="AlphaFoldDB" id="A0A9D8KDX0"/>
<dbReference type="EMBL" id="JAFGIX010000020">
    <property type="protein sequence ID" value="MBN1572353.1"/>
    <property type="molecule type" value="Genomic_DNA"/>
</dbReference>
<feature type="transmembrane region" description="Helical" evidence="16">
    <location>
        <begin position="425"/>
        <end position="451"/>
    </location>
</feature>
<accession>A0A9D8KDX0</accession>
<dbReference type="PANTHER" id="PTHR43185:SF1">
    <property type="entry name" value="FE(2+) TRANSPORTER FEOB"/>
    <property type="match status" value="1"/>
</dbReference>
<feature type="transmembrane region" description="Helical" evidence="16">
    <location>
        <begin position="347"/>
        <end position="371"/>
    </location>
</feature>
<dbReference type="GO" id="GO:0005886">
    <property type="term" value="C:plasma membrane"/>
    <property type="evidence" value="ECO:0007669"/>
    <property type="project" value="UniProtKB-SubCell"/>
</dbReference>
<dbReference type="Pfam" id="PF07664">
    <property type="entry name" value="FeoB_C"/>
    <property type="match status" value="1"/>
</dbReference>
<keyword evidence="7 14" id="KW-0547">Nucleotide-binding</keyword>
<dbReference type="PANTHER" id="PTHR43185">
    <property type="entry name" value="FERROUS IRON TRANSPORT PROTEIN B"/>
    <property type="match status" value="1"/>
</dbReference>
<dbReference type="Proteomes" id="UP000809273">
    <property type="component" value="Unassembled WGS sequence"/>
</dbReference>
<keyword evidence="4 16" id="KW-0410">Iron transport</keyword>
<feature type="binding site" evidence="15">
    <location>
        <position position="21"/>
    </location>
    <ligand>
        <name>Mg(2+)</name>
        <dbReference type="ChEBI" id="CHEBI:18420"/>
        <label>2</label>
    </ligand>
</feature>
<feature type="binding site" evidence="14">
    <location>
        <begin position="35"/>
        <end position="39"/>
    </location>
    <ligand>
        <name>GTP</name>
        <dbReference type="ChEBI" id="CHEBI:37565"/>
        <label>2</label>
    </ligand>
</feature>
<dbReference type="InterPro" id="IPR003373">
    <property type="entry name" value="Fe2_transport_prot-B"/>
</dbReference>
<keyword evidence="3" id="KW-1003">Cell membrane</keyword>
<evidence type="ECO:0000256" key="16">
    <source>
        <dbReference type="RuleBase" id="RU362098"/>
    </source>
</evidence>
<dbReference type="NCBIfam" id="TIGR00437">
    <property type="entry name" value="feoB"/>
    <property type="match status" value="1"/>
</dbReference>
<keyword evidence="5" id="KW-0997">Cell inner membrane</keyword>
<dbReference type="Gene3D" id="3.40.50.300">
    <property type="entry name" value="P-loop containing nucleotide triphosphate hydrolases"/>
    <property type="match status" value="1"/>
</dbReference>
<feature type="transmembrane region" description="Helical" evidence="16">
    <location>
        <begin position="763"/>
        <end position="785"/>
    </location>
</feature>
<evidence type="ECO:0000313" key="19">
    <source>
        <dbReference type="Proteomes" id="UP000809273"/>
    </source>
</evidence>
<feature type="binding site" evidence="15">
    <location>
        <position position="22"/>
    </location>
    <ligand>
        <name>Mg(2+)</name>
        <dbReference type="ChEBI" id="CHEBI:18420"/>
        <label>1</label>
    </ligand>
</feature>
<dbReference type="InterPro" id="IPR006073">
    <property type="entry name" value="GTP-bd"/>
</dbReference>
<evidence type="ECO:0000256" key="7">
    <source>
        <dbReference type="ARBA" id="ARBA00022741"/>
    </source>
</evidence>
<dbReference type="InterPro" id="IPR050860">
    <property type="entry name" value="FeoB_GTPase"/>
</dbReference>
<comment type="caution">
    <text evidence="18">The sequence shown here is derived from an EMBL/GenBank/DDBJ whole genome shotgun (WGS) entry which is preliminary data.</text>
</comment>
<evidence type="ECO:0000256" key="4">
    <source>
        <dbReference type="ARBA" id="ARBA00022496"/>
    </source>
</evidence>
<evidence type="ECO:0000256" key="5">
    <source>
        <dbReference type="ARBA" id="ARBA00022519"/>
    </source>
</evidence>
<evidence type="ECO:0000256" key="6">
    <source>
        <dbReference type="ARBA" id="ARBA00022692"/>
    </source>
</evidence>
<dbReference type="InterPro" id="IPR005225">
    <property type="entry name" value="Small_GTP-bd"/>
</dbReference>
<dbReference type="InterPro" id="IPR030389">
    <property type="entry name" value="G_FEOB_dom"/>
</dbReference>
<feature type="transmembrane region" description="Helical" evidence="16">
    <location>
        <begin position="391"/>
        <end position="413"/>
    </location>
</feature>
<dbReference type="Pfam" id="PF02421">
    <property type="entry name" value="FeoB_N"/>
    <property type="match status" value="1"/>
</dbReference>
<dbReference type="GO" id="GO:0015093">
    <property type="term" value="F:ferrous iron transmembrane transporter activity"/>
    <property type="evidence" value="ECO:0007669"/>
    <property type="project" value="UniProtKB-UniRule"/>
</dbReference>
<feature type="binding site" evidence="15">
    <location>
        <position position="24"/>
    </location>
    <ligand>
        <name>Mg(2+)</name>
        <dbReference type="ChEBI" id="CHEBI:18420"/>
        <label>2</label>
    </ligand>
</feature>
<evidence type="ECO:0000256" key="15">
    <source>
        <dbReference type="PIRSR" id="PIRSR603373-2"/>
    </source>
</evidence>
<evidence type="ECO:0000256" key="13">
    <source>
        <dbReference type="NCBIfam" id="TIGR00437"/>
    </source>
</evidence>
<keyword evidence="6 16" id="KW-0812">Transmembrane</keyword>
<organism evidence="18 19">
    <name type="scientific">Candidatus Zymogenus saltonus</name>
    <dbReference type="NCBI Taxonomy" id="2844893"/>
    <lineage>
        <taxon>Bacteria</taxon>
        <taxon>Deltaproteobacteria</taxon>
        <taxon>Candidatus Zymogenia</taxon>
        <taxon>Candidatus Zymogeniales</taxon>
        <taxon>Candidatus Zymogenaceae</taxon>
        <taxon>Candidatus Zymogenus</taxon>
    </lineage>
</organism>
<comment type="similarity">
    <text evidence="16">Belongs to the TRAFAC class TrmE-Era-EngA-EngB-Septin-like GTPase superfamily. FeoB GTPase (TC 9.A.8) family.</text>
</comment>
<dbReference type="GO" id="GO:0005525">
    <property type="term" value="F:GTP binding"/>
    <property type="evidence" value="ECO:0007669"/>
    <property type="project" value="UniProtKB-KW"/>
</dbReference>
<dbReference type="PROSITE" id="PS51711">
    <property type="entry name" value="G_FEOB"/>
    <property type="match status" value="1"/>
</dbReference>
<dbReference type="Gene3D" id="1.10.287.1770">
    <property type="match status" value="1"/>
</dbReference>
<feature type="binding site" evidence="14">
    <location>
        <begin position="56"/>
        <end position="59"/>
    </location>
    <ligand>
        <name>GTP</name>
        <dbReference type="ChEBI" id="CHEBI:37565"/>
        <label>3</label>
    </ligand>
</feature>
<keyword evidence="12 16" id="KW-0472">Membrane</keyword>
<name>A0A9D8KDX0_9DELT</name>
<dbReference type="GO" id="GO:0046872">
    <property type="term" value="F:metal ion binding"/>
    <property type="evidence" value="ECO:0007669"/>
    <property type="project" value="UniProtKB-KW"/>
</dbReference>
<proteinExistence type="inferred from homology"/>
<dbReference type="InterPro" id="IPR041069">
    <property type="entry name" value="FeoB_Cyto"/>
</dbReference>
<keyword evidence="9 16" id="KW-0408">Iron</keyword>
<dbReference type="InterPro" id="IPR027417">
    <property type="entry name" value="P-loop_NTPase"/>
</dbReference>
<evidence type="ECO:0000256" key="10">
    <source>
        <dbReference type="ARBA" id="ARBA00023065"/>
    </source>
</evidence>
<dbReference type="FunFam" id="3.40.50.300:FF:000426">
    <property type="entry name" value="Ferrous iron transport protein B"/>
    <property type="match status" value="1"/>
</dbReference>
<keyword evidence="8 16" id="KW-1133">Transmembrane helix</keyword>
<evidence type="ECO:0000313" key="18">
    <source>
        <dbReference type="EMBL" id="MBN1572353.1"/>
    </source>
</evidence>
<dbReference type="Pfam" id="PF17910">
    <property type="entry name" value="FeoB_Cyto"/>
    <property type="match status" value="1"/>
</dbReference>
<sequence length="794" mass="87940">MSVINVAIAGNPNSGKTTIFNALTGSRHMVGNYPGITVEKKEGKIKIEGREVNFIDLPGTYSLTAYSLEELVARNFIVEEKPDMVVDIIDSSNLERSLYLAVQLMEMNVPLILAFNMTDLAELRGIEINVEELSGLLGIPIVKTIGNKKTGLDQLKRTIVMVAEGKIESTPSKIYYEDRVEEEIARLAEIIEKSSLSESGFSPQWLAVKLLEHDTEVEKRLSEDEKWEEIETALEGSRENLLKVLKEDSVNLIAEGRYGFIKGTMKKAVRHIREDHIIVSDKIDKVLLNNLLGIPIFVGVMYIVFQGVFKWAGPFMDLIDAFFGWMGSVAALIIPEGLIQSLVVDGIIGGVGGVLIFLPQILFLFFFIALLEGSGYMARAAFIMDRVMEKFGLNGKAFVPLLSSFACAIPGIMATRTIESEKGRLVTMLLAPLMSCSARLPVYTLMISALIPQKKIFGGLIDAQGFTLFSLYFGGILVAMVMALIFKATILKGESPPLVIELPPYRIPTLKEIFVQMWDRSKHYVQKAGTIILAISIVIWFLFTFPRNPDTKVDYDKLRENRKTEFVQETGFKPGALEEGGDLYDKYLPYAEFDKAVEEGGFEEGDEGYKSAKDTLDKELSVLKAESPDLFDAVSVYREKYLPDIEEIDNKEAMELFSLSYGGKVGRGIEPVFRPLGMDWRLSVAMVASFAAKEVFVAAMGTLYSLGGEVGAESKALIQSVRDDPLFAGRAGILLAIVVMVFSLLSTPCMATVAVVKQESGSWGWAGFLVLYTLVLAWIVCFTIWQGGRLVLEL</sequence>
<dbReference type="PRINTS" id="PR00326">
    <property type="entry name" value="GTP1OBG"/>
</dbReference>
<feature type="transmembrane region" description="Helical" evidence="16">
    <location>
        <begin position="727"/>
        <end position="756"/>
    </location>
</feature>
<dbReference type="SUPFAM" id="SSF52540">
    <property type="entry name" value="P-loop containing nucleoside triphosphate hydrolases"/>
    <property type="match status" value="1"/>
</dbReference>
<evidence type="ECO:0000256" key="9">
    <source>
        <dbReference type="ARBA" id="ARBA00023004"/>
    </source>
</evidence>
<reference evidence="18" key="1">
    <citation type="journal article" date="2021" name="Environ. Microbiol.">
        <title>Genomic characterization of three novel Desulfobacterota classes expand the metabolic and phylogenetic diversity of the phylum.</title>
        <authorList>
            <person name="Murphy C.L."/>
            <person name="Biggerstaff J."/>
            <person name="Eichhorn A."/>
            <person name="Ewing E."/>
            <person name="Shahan R."/>
            <person name="Soriano D."/>
            <person name="Stewart S."/>
            <person name="VanMol K."/>
            <person name="Walker R."/>
            <person name="Walters P."/>
            <person name="Elshahed M.S."/>
            <person name="Youssef N.H."/>
        </authorList>
    </citation>
    <scope>NUCLEOTIDE SEQUENCE</scope>
    <source>
        <strain evidence="18">Zod_Metabat.24</strain>
    </source>
</reference>
<dbReference type="Pfam" id="PF07670">
    <property type="entry name" value="Gate"/>
    <property type="match status" value="2"/>
</dbReference>
<evidence type="ECO:0000256" key="3">
    <source>
        <dbReference type="ARBA" id="ARBA00022475"/>
    </source>
</evidence>
<keyword evidence="11 14" id="KW-0342">GTP-binding</keyword>
<feature type="binding site" evidence="14">
    <location>
        <begin position="10"/>
        <end position="17"/>
    </location>
    <ligand>
        <name>GTP</name>
        <dbReference type="ChEBI" id="CHEBI:37565"/>
        <label>1</label>
    </ligand>
</feature>
<dbReference type="CDD" id="cd01879">
    <property type="entry name" value="FeoB"/>
    <property type="match status" value="1"/>
</dbReference>
<feature type="transmembrane region" description="Helical" evidence="16">
    <location>
        <begin position="317"/>
        <end position="335"/>
    </location>
</feature>